<dbReference type="Gene3D" id="1.10.150.240">
    <property type="entry name" value="Putative phosphatase, domain 2"/>
    <property type="match status" value="1"/>
</dbReference>
<dbReference type="SFLD" id="SFLDG01129">
    <property type="entry name" value="C1.5:_HAD__Beta-PGM__Phosphata"/>
    <property type="match status" value="1"/>
</dbReference>
<dbReference type="NCBIfam" id="TIGR01509">
    <property type="entry name" value="HAD-SF-IA-v3"/>
    <property type="match status" value="1"/>
</dbReference>
<reference evidence="1 2" key="1">
    <citation type="journal article" date="2021" name="Nat. Commun.">
        <title>Genetic determinants of endophytism in the Arabidopsis root mycobiome.</title>
        <authorList>
            <person name="Mesny F."/>
            <person name="Miyauchi S."/>
            <person name="Thiergart T."/>
            <person name="Pickel B."/>
            <person name="Atanasova L."/>
            <person name="Karlsson M."/>
            <person name="Huettel B."/>
            <person name="Barry K.W."/>
            <person name="Haridas S."/>
            <person name="Chen C."/>
            <person name="Bauer D."/>
            <person name="Andreopoulos W."/>
            <person name="Pangilinan J."/>
            <person name="LaButti K."/>
            <person name="Riley R."/>
            <person name="Lipzen A."/>
            <person name="Clum A."/>
            <person name="Drula E."/>
            <person name="Henrissat B."/>
            <person name="Kohler A."/>
            <person name="Grigoriev I.V."/>
            <person name="Martin F.M."/>
            <person name="Hacquard S."/>
        </authorList>
    </citation>
    <scope>NUCLEOTIDE SEQUENCE [LARGE SCALE GENOMIC DNA]</scope>
    <source>
        <strain evidence="1 2">MPI-SDFR-AT-0080</strain>
    </source>
</reference>
<protein>
    <submittedName>
        <fullName evidence="1">Glycerol-3-phosphate phosphatase</fullName>
    </submittedName>
</protein>
<gene>
    <name evidence="1" type="ORF">B0J12DRAFT_714219</name>
</gene>
<dbReference type="InterPro" id="IPR036412">
    <property type="entry name" value="HAD-like_sf"/>
</dbReference>
<sequence length="251" mass="27391">MPHVQEELKFSAPTEVHQFAGVLLDMDGTIIDSTDAIVKHWHKIGNQLGVDPNTILATSHGRRSIDVLKIYDPSLATWECKYPPARLSHVCHVEGLIPKQFGQDAVEIPGARAFLDRLEEVGARWAIVTSGTRPLVTGWLDVMKLVHPQNLVCAEMVENGKPDPACYLLGHSMLKIAAGEPVVVFEDAPSGVRAGKAAGFKVVALATTHTVDQLKEAGADWIVRDMQSVTLKEHDKESGRISIEIANALQE</sequence>
<dbReference type="InterPro" id="IPR023214">
    <property type="entry name" value="HAD_sf"/>
</dbReference>
<dbReference type="EMBL" id="JAGTJR010000052">
    <property type="protein sequence ID" value="KAH7027150.1"/>
    <property type="molecule type" value="Genomic_DNA"/>
</dbReference>
<dbReference type="Pfam" id="PF13419">
    <property type="entry name" value="HAD_2"/>
    <property type="match status" value="1"/>
</dbReference>
<dbReference type="SUPFAM" id="SSF56784">
    <property type="entry name" value="HAD-like"/>
    <property type="match status" value="1"/>
</dbReference>
<dbReference type="InterPro" id="IPR006439">
    <property type="entry name" value="HAD-SF_hydro_IA"/>
</dbReference>
<accession>A0ABQ8FUG3</accession>
<dbReference type="PANTHER" id="PTHR43481:SF4">
    <property type="entry name" value="GLYCEROL-1-PHOSPHATE PHOSPHOHYDROLASE 1-RELATED"/>
    <property type="match status" value="1"/>
</dbReference>
<evidence type="ECO:0000313" key="1">
    <source>
        <dbReference type="EMBL" id="KAH7027150.1"/>
    </source>
</evidence>
<dbReference type="InterPro" id="IPR041492">
    <property type="entry name" value="HAD_2"/>
</dbReference>
<dbReference type="Gene3D" id="3.40.50.1000">
    <property type="entry name" value="HAD superfamily/HAD-like"/>
    <property type="match status" value="1"/>
</dbReference>
<keyword evidence="2" id="KW-1185">Reference proteome</keyword>
<name>A0ABQ8FUG3_9PEZI</name>
<dbReference type="InterPro" id="IPR023198">
    <property type="entry name" value="PGP-like_dom2"/>
</dbReference>
<dbReference type="SFLD" id="SFLDS00003">
    <property type="entry name" value="Haloacid_Dehalogenase"/>
    <property type="match status" value="1"/>
</dbReference>
<dbReference type="InterPro" id="IPR051806">
    <property type="entry name" value="HAD-like_SPP"/>
</dbReference>
<proteinExistence type="predicted"/>
<dbReference type="Proteomes" id="UP000774617">
    <property type="component" value="Unassembled WGS sequence"/>
</dbReference>
<dbReference type="CDD" id="cd07527">
    <property type="entry name" value="HAD_ScGPP-like"/>
    <property type="match status" value="1"/>
</dbReference>
<organism evidence="1 2">
    <name type="scientific">Macrophomina phaseolina</name>
    <dbReference type="NCBI Taxonomy" id="35725"/>
    <lineage>
        <taxon>Eukaryota</taxon>
        <taxon>Fungi</taxon>
        <taxon>Dikarya</taxon>
        <taxon>Ascomycota</taxon>
        <taxon>Pezizomycotina</taxon>
        <taxon>Dothideomycetes</taxon>
        <taxon>Dothideomycetes incertae sedis</taxon>
        <taxon>Botryosphaeriales</taxon>
        <taxon>Botryosphaeriaceae</taxon>
        <taxon>Macrophomina</taxon>
    </lineage>
</organism>
<dbReference type="PANTHER" id="PTHR43481">
    <property type="entry name" value="FRUCTOSE-1-PHOSPHATE PHOSPHATASE"/>
    <property type="match status" value="1"/>
</dbReference>
<evidence type="ECO:0000313" key="2">
    <source>
        <dbReference type="Proteomes" id="UP000774617"/>
    </source>
</evidence>
<comment type="caution">
    <text evidence="1">The sequence shown here is derived from an EMBL/GenBank/DDBJ whole genome shotgun (WGS) entry which is preliminary data.</text>
</comment>